<dbReference type="RefSeq" id="WP_282433565.1">
    <property type="nucleotide sequence ID" value="NZ_MLBF01000056.1"/>
</dbReference>
<dbReference type="STRING" id="1888891.DSOL_4490"/>
<dbReference type="Proteomes" id="UP000186102">
    <property type="component" value="Unassembled WGS sequence"/>
</dbReference>
<evidence type="ECO:0000313" key="3">
    <source>
        <dbReference type="Proteomes" id="UP000186102"/>
    </source>
</evidence>
<gene>
    <name evidence="2" type="ORF">DSOL_4490</name>
</gene>
<organism evidence="2 3">
    <name type="scientific">Desulfosporosinus metallidurans</name>
    <dbReference type="NCBI Taxonomy" id="1888891"/>
    <lineage>
        <taxon>Bacteria</taxon>
        <taxon>Bacillati</taxon>
        <taxon>Bacillota</taxon>
        <taxon>Clostridia</taxon>
        <taxon>Eubacteriales</taxon>
        <taxon>Desulfitobacteriaceae</taxon>
        <taxon>Desulfosporosinus</taxon>
    </lineage>
</organism>
<protein>
    <submittedName>
        <fullName evidence="2">Uncharacterized protein</fullName>
    </submittedName>
</protein>
<dbReference type="AlphaFoldDB" id="A0A1Q8QJT7"/>
<keyword evidence="3" id="KW-1185">Reference proteome</keyword>
<keyword evidence="1" id="KW-0175">Coiled coil</keyword>
<dbReference type="EMBL" id="MLBF01000056">
    <property type="protein sequence ID" value="OLN27518.1"/>
    <property type="molecule type" value="Genomic_DNA"/>
</dbReference>
<accession>A0A1Q8QJT7</accession>
<sequence length="44" mass="4886">MEVNADSVIDNLGNQIKEMSKAIAVKDSQIELLQKEIAKLSIKE</sequence>
<name>A0A1Q8QJT7_9FIRM</name>
<reference evidence="2 3" key="1">
    <citation type="submission" date="2016-09" db="EMBL/GenBank/DDBJ databases">
        <title>Complete genome of Desulfosporosinus sp. OL.</title>
        <authorList>
            <person name="Mardanov A."/>
            <person name="Beletsky A."/>
            <person name="Panova A."/>
            <person name="Karnachuk O."/>
            <person name="Ravin N."/>
        </authorList>
    </citation>
    <scope>NUCLEOTIDE SEQUENCE [LARGE SCALE GENOMIC DNA]</scope>
    <source>
        <strain evidence="2 3">OL</strain>
    </source>
</reference>
<comment type="caution">
    <text evidence="2">The sequence shown here is derived from an EMBL/GenBank/DDBJ whole genome shotgun (WGS) entry which is preliminary data.</text>
</comment>
<feature type="coiled-coil region" evidence="1">
    <location>
        <begin position="16"/>
        <end position="43"/>
    </location>
</feature>
<proteinExistence type="predicted"/>
<evidence type="ECO:0000313" key="2">
    <source>
        <dbReference type="EMBL" id="OLN27518.1"/>
    </source>
</evidence>
<evidence type="ECO:0000256" key="1">
    <source>
        <dbReference type="SAM" id="Coils"/>
    </source>
</evidence>